<keyword evidence="1" id="KW-0853">WD repeat</keyword>
<dbReference type="InterPro" id="IPR024977">
    <property type="entry name" value="Apc4-like_WD40_dom"/>
</dbReference>
<dbReference type="PANTHER" id="PTHR19879:SF9">
    <property type="entry name" value="TRANSCRIPTION INITIATION FACTOR TFIID SUBUNIT 5"/>
    <property type="match status" value="1"/>
</dbReference>
<feature type="non-terminal residue" evidence="4">
    <location>
        <position position="1"/>
    </location>
</feature>
<dbReference type="InterPro" id="IPR019775">
    <property type="entry name" value="WD40_repeat_CS"/>
</dbReference>
<dbReference type="Gene3D" id="2.130.10.10">
    <property type="entry name" value="YVTN repeat-like/Quinoprotein amine dehydrogenase"/>
    <property type="match status" value="1"/>
</dbReference>
<reference evidence="4" key="1">
    <citation type="journal article" date="2014" name="Front. Microbiol.">
        <title>High frequency of phylogenetically diverse reductive dehalogenase-homologous genes in deep subseafloor sedimentary metagenomes.</title>
        <authorList>
            <person name="Kawai M."/>
            <person name="Futagami T."/>
            <person name="Toyoda A."/>
            <person name="Takaki Y."/>
            <person name="Nishi S."/>
            <person name="Hori S."/>
            <person name="Arai W."/>
            <person name="Tsubouchi T."/>
            <person name="Morono Y."/>
            <person name="Uchiyama I."/>
            <person name="Ito T."/>
            <person name="Fujiyama A."/>
            <person name="Inagaki F."/>
            <person name="Takami H."/>
        </authorList>
    </citation>
    <scope>NUCLEOTIDE SEQUENCE</scope>
    <source>
        <strain evidence="4">Expedition CK06-06</strain>
    </source>
</reference>
<organism evidence="4">
    <name type="scientific">marine sediment metagenome</name>
    <dbReference type="NCBI Taxonomy" id="412755"/>
    <lineage>
        <taxon>unclassified sequences</taxon>
        <taxon>metagenomes</taxon>
        <taxon>ecological metagenomes</taxon>
    </lineage>
</organism>
<protein>
    <recommendedName>
        <fullName evidence="3">Anaphase-promoting complex subunit 4-like WD40 domain-containing protein</fullName>
    </recommendedName>
</protein>
<keyword evidence="2" id="KW-0677">Repeat</keyword>
<accession>X0SFA7</accession>
<dbReference type="PROSITE" id="PS50294">
    <property type="entry name" value="WD_REPEATS_REGION"/>
    <property type="match status" value="1"/>
</dbReference>
<dbReference type="PROSITE" id="PS50082">
    <property type="entry name" value="WD_REPEATS_2"/>
    <property type="match status" value="2"/>
</dbReference>
<sequence>PLPVRGLSFHPQFNMLAAVAEDGTCRVWNLSRRTLVNSRKQGTSKVLTVAFGPKGRFMATGDGAGRVNVWHVSAKKSPLVFSPKLGGAVQSVAFSRDGTKLAAACADKTITVWKIIRR</sequence>
<dbReference type="SMART" id="SM00320">
    <property type="entry name" value="WD40"/>
    <property type="match status" value="3"/>
</dbReference>
<comment type="caution">
    <text evidence="4">The sequence shown here is derived from an EMBL/GenBank/DDBJ whole genome shotgun (WGS) entry which is preliminary data.</text>
</comment>
<dbReference type="PANTHER" id="PTHR19879">
    <property type="entry name" value="TRANSCRIPTION INITIATION FACTOR TFIID"/>
    <property type="match status" value="1"/>
</dbReference>
<dbReference type="SUPFAM" id="SSF50978">
    <property type="entry name" value="WD40 repeat-like"/>
    <property type="match status" value="1"/>
</dbReference>
<evidence type="ECO:0000313" key="4">
    <source>
        <dbReference type="EMBL" id="GAF73811.1"/>
    </source>
</evidence>
<feature type="domain" description="Anaphase-promoting complex subunit 4-like WD40" evidence="3">
    <location>
        <begin position="8"/>
        <end position="76"/>
    </location>
</feature>
<dbReference type="EMBL" id="BARS01009378">
    <property type="protein sequence ID" value="GAF73811.1"/>
    <property type="molecule type" value="Genomic_DNA"/>
</dbReference>
<dbReference type="AlphaFoldDB" id="X0SFA7"/>
<evidence type="ECO:0000259" key="3">
    <source>
        <dbReference type="Pfam" id="PF12894"/>
    </source>
</evidence>
<gene>
    <name evidence="4" type="ORF">S01H1_17647</name>
</gene>
<dbReference type="InterPro" id="IPR001680">
    <property type="entry name" value="WD40_rpt"/>
</dbReference>
<dbReference type="InterPro" id="IPR015943">
    <property type="entry name" value="WD40/YVTN_repeat-like_dom_sf"/>
</dbReference>
<name>X0SFA7_9ZZZZ</name>
<dbReference type="PROSITE" id="PS00678">
    <property type="entry name" value="WD_REPEATS_1"/>
    <property type="match status" value="1"/>
</dbReference>
<dbReference type="Pfam" id="PF12894">
    <property type="entry name" value="ANAPC4_WD40"/>
    <property type="match status" value="1"/>
</dbReference>
<proteinExistence type="predicted"/>
<evidence type="ECO:0000256" key="2">
    <source>
        <dbReference type="ARBA" id="ARBA00022737"/>
    </source>
</evidence>
<dbReference type="Pfam" id="PF00400">
    <property type="entry name" value="WD40"/>
    <property type="match status" value="1"/>
</dbReference>
<evidence type="ECO:0000256" key="1">
    <source>
        <dbReference type="ARBA" id="ARBA00022574"/>
    </source>
</evidence>
<dbReference type="InterPro" id="IPR036322">
    <property type="entry name" value="WD40_repeat_dom_sf"/>
</dbReference>